<comment type="function">
    <text evidence="6">A probable RNA chaperone. Forms a complex with KhpA which binds to cellular RNA and controls its expression. Plays a role in peptidoglycan (PG) homeostasis and cell length regulation.</text>
</comment>
<evidence type="ECO:0000256" key="6">
    <source>
        <dbReference type="HAMAP-Rule" id="MF_00867"/>
    </source>
</evidence>
<dbReference type="Gene3D" id="3.30.300.20">
    <property type="match status" value="1"/>
</dbReference>
<dbReference type="Gene3D" id="3.30.1370.50">
    <property type="entry name" value="R3H-like domain"/>
    <property type="match status" value="1"/>
</dbReference>
<dbReference type="HAMAP" id="MF_00867">
    <property type="entry name" value="KhpB"/>
    <property type="match status" value="1"/>
</dbReference>
<dbReference type="InterPro" id="IPR032782">
    <property type="entry name" value="KhpB_N"/>
</dbReference>
<dbReference type="AlphaFoldDB" id="A0A7V5NXZ8"/>
<dbReference type="GO" id="GO:0008360">
    <property type="term" value="P:regulation of cell shape"/>
    <property type="evidence" value="ECO:0007669"/>
    <property type="project" value="UniProtKB-KW"/>
</dbReference>
<dbReference type="InterPro" id="IPR039247">
    <property type="entry name" value="KhpB"/>
</dbReference>
<dbReference type="GO" id="GO:0071555">
    <property type="term" value="P:cell wall organization"/>
    <property type="evidence" value="ECO:0007669"/>
    <property type="project" value="UniProtKB-KW"/>
</dbReference>
<comment type="subunit">
    <text evidence="6">Forms a complex with KhpA.</text>
</comment>
<dbReference type="PROSITE" id="PS51061">
    <property type="entry name" value="R3H"/>
    <property type="match status" value="1"/>
</dbReference>
<keyword evidence="1 6" id="KW-0963">Cytoplasm</keyword>
<dbReference type="Gene3D" id="3.30.30.80">
    <property type="entry name" value="probable RNA-binding protein from clostridium symbiosum atcc 14940"/>
    <property type="match status" value="1"/>
</dbReference>
<dbReference type="InterPro" id="IPR034079">
    <property type="entry name" value="R3H_KhpB"/>
</dbReference>
<evidence type="ECO:0000256" key="4">
    <source>
        <dbReference type="ARBA" id="ARBA00023186"/>
    </source>
</evidence>
<evidence type="ECO:0000256" key="2">
    <source>
        <dbReference type="ARBA" id="ARBA00022884"/>
    </source>
</evidence>
<dbReference type="InterPro" id="IPR036867">
    <property type="entry name" value="R3H_dom_sf"/>
</dbReference>
<dbReference type="InterPro" id="IPR001374">
    <property type="entry name" value="R3H_dom"/>
</dbReference>
<dbReference type="InterPro" id="IPR038247">
    <property type="entry name" value="Jag_N_dom_sf"/>
</dbReference>
<protein>
    <recommendedName>
        <fullName evidence="6">RNA-binding protein KhpB</fullName>
    </recommendedName>
    <alternativeName>
        <fullName evidence="6">RNA-binding protein EloR</fullName>
    </alternativeName>
</protein>
<dbReference type="InterPro" id="IPR015946">
    <property type="entry name" value="KH_dom-like_a/b"/>
</dbReference>
<dbReference type="NCBIfam" id="NF041568">
    <property type="entry name" value="Jag_EloR"/>
    <property type="match status" value="1"/>
</dbReference>
<dbReference type="Pfam" id="PF01424">
    <property type="entry name" value="R3H"/>
    <property type="match status" value="1"/>
</dbReference>
<comment type="domain">
    <text evidence="6">Has an N-terminal Jag-N domain and 2 RNA-binding domains (KH and R3H).</text>
</comment>
<comment type="similarity">
    <text evidence="6">Belongs to the KhpB RNA-binding protein family.</text>
</comment>
<evidence type="ECO:0000256" key="3">
    <source>
        <dbReference type="ARBA" id="ARBA00022960"/>
    </source>
</evidence>
<sequence>MKAEEFEGKNVEQAIEAACRHFNVSVEDLKIEIITHGSTGLFGIGAKKARIRAALKPEVALKKRQEEAEKVLRALLAAAGLDILAEGRSEDEKIFIELKGQDREYLLDKGGAPLNALQYLVNKIVARRLGVGPKIVIDVEGFRSAREKQLRSLARKTAQQVRKTGRPAELPPMPSQERRLIHLTVKEIPGVETKSKGQGANRRVVIYPKRRFNRR</sequence>
<proteinExistence type="inferred from homology"/>
<dbReference type="GO" id="GO:0005737">
    <property type="term" value="C:cytoplasm"/>
    <property type="evidence" value="ECO:0007669"/>
    <property type="project" value="UniProtKB-SubCell"/>
</dbReference>
<dbReference type="GO" id="GO:0009252">
    <property type="term" value="P:peptidoglycan biosynthetic process"/>
    <property type="evidence" value="ECO:0007669"/>
    <property type="project" value="UniProtKB-UniRule"/>
</dbReference>
<name>A0A7V5NXZ8_9BACT</name>
<organism evidence="8">
    <name type="scientific">Thermodesulfatator atlanticus</name>
    <dbReference type="NCBI Taxonomy" id="501497"/>
    <lineage>
        <taxon>Bacteria</taxon>
        <taxon>Pseudomonadati</taxon>
        <taxon>Thermodesulfobacteriota</taxon>
        <taxon>Thermodesulfobacteria</taxon>
        <taxon>Thermodesulfobacteriales</taxon>
        <taxon>Thermodesulfatatoraceae</taxon>
        <taxon>Thermodesulfatator</taxon>
    </lineage>
</organism>
<dbReference type="GO" id="GO:0003723">
    <property type="term" value="F:RNA binding"/>
    <property type="evidence" value="ECO:0007669"/>
    <property type="project" value="UniProtKB-UniRule"/>
</dbReference>
<keyword evidence="2 6" id="KW-0694">RNA-binding</keyword>
<comment type="caution">
    <text evidence="8">The sequence shown here is derived from an EMBL/GenBank/DDBJ whole genome shotgun (WGS) entry which is preliminary data.</text>
</comment>
<evidence type="ECO:0000313" key="8">
    <source>
        <dbReference type="EMBL" id="HHI96288.1"/>
    </source>
</evidence>
<dbReference type="EMBL" id="DROK01000013">
    <property type="protein sequence ID" value="HHI96288.1"/>
    <property type="molecule type" value="Genomic_DNA"/>
</dbReference>
<keyword evidence="4 6" id="KW-0143">Chaperone</keyword>
<dbReference type="SUPFAM" id="SSF82708">
    <property type="entry name" value="R3H domain"/>
    <property type="match status" value="1"/>
</dbReference>
<dbReference type="CDD" id="cd02644">
    <property type="entry name" value="R3H_jag"/>
    <property type="match status" value="1"/>
</dbReference>
<reference evidence="8" key="1">
    <citation type="journal article" date="2020" name="mSystems">
        <title>Genome- and Community-Level Interaction Insights into Carbon Utilization and Element Cycling Functions of Hydrothermarchaeota in Hydrothermal Sediment.</title>
        <authorList>
            <person name="Zhou Z."/>
            <person name="Liu Y."/>
            <person name="Xu W."/>
            <person name="Pan J."/>
            <person name="Luo Z.H."/>
            <person name="Li M."/>
        </authorList>
    </citation>
    <scope>NUCLEOTIDE SEQUENCE [LARGE SCALE GENOMIC DNA]</scope>
    <source>
        <strain evidence="8">HyVt-533</strain>
    </source>
</reference>
<dbReference type="PANTHER" id="PTHR35800:SF1">
    <property type="entry name" value="RNA-BINDING PROTEIN KHPB"/>
    <property type="match status" value="1"/>
</dbReference>
<dbReference type="SMART" id="SM00393">
    <property type="entry name" value="R3H"/>
    <property type="match status" value="1"/>
</dbReference>
<gene>
    <name evidence="6" type="primary">khpB</name>
    <name evidence="6" type="synonym">eloR</name>
    <name evidence="8" type="ORF">ENJ96_00360</name>
</gene>
<dbReference type="SMART" id="SM01245">
    <property type="entry name" value="Jag_N"/>
    <property type="match status" value="1"/>
</dbReference>
<accession>A0A7V5NXZ8</accession>
<comment type="subcellular location">
    <subcellularLocation>
        <location evidence="6">Cytoplasm</location>
    </subcellularLocation>
</comment>
<dbReference type="Proteomes" id="UP000886101">
    <property type="component" value="Unassembled WGS sequence"/>
</dbReference>
<comment type="caution">
    <text evidence="6">Lacks conserved residue(s) required for the propagation of feature annotation.</text>
</comment>
<keyword evidence="5 6" id="KW-0961">Cell wall biogenesis/degradation</keyword>
<feature type="domain" description="R3H" evidence="7">
    <location>
        <begin position="144"/>
        <end position="210"/>
    </location>
</feature>
<evidence type="ECO:0000259" key="7">
    <source>
        <dbReference type="PROSITE" id="PS51061"/>
    </source>
</evidence>
<evidence type="ECO:0000256" key="5">
    <source>
        <dbReference type="ARBA" id="ARBA00023316"/>
    </source>
</evidence>
<dbReference type="PANTHER" id="PTHR35800">
    <property type="entry name" value="PROTEIN JAG"/>
    <property type="match status" value="1"/>
</dbReference>
<keyword evidence="3 6" id="KW-0133">Cell shape</keyword>
<dbReference type="Pfam" id="PF14804">
    <property type="entry name" value="Jag_N"/>
    <property type="match status" value="1"/>
</dbReference>
<evidence type="ECO:0000256" key="1">
    <source>
        <dbReference type="ARBA" id="ARBA00022490"/>
    </source>
</evidence>